<dbReference type="AlphaFoldDB" id="A0AAV0X7V2"/>
<dbReference type="GO" id="GO:0008270">
    <property type="term" value="F:zinc ion binding"/>
    <property type="evidence" value="ECO:0007669"/>
    <property type="project" value="UniProtKB-KW"/>
</dbReference>
<reference evidence="3 4" key="1">
    <citation type="submission" date="2023-01" db="EMBL/GenBank/DDBJ databases">
        <authorList>
            <person name="Whitehead M."/>
        </authorList>
    </citation>
    <scope>NUCLEOTIDE SEQUENCE [LARGE SCALE GENOMIC DNA]</scope>
</reference>
<comment type="caution">
    <text evidence="3">The sequence shown here is derived from an EMBL/GenBank/DDBJ whole genome shotgun (WGS) entry which is preliminary data.</text>
</comment>
<dbReference type="PANTHER" id="PTHR35385:SF2">
    <property type="entry name" value="PROTEIN B, PUTATIVE-RELATED"/>
    <property type="match status" value="1"/>
</dbReference>
<keyword evidence="1" id="KW-0479">Metal-binding</keyword>
<accession>A0AAV0X7V2</accession>
<protein>
    <recommendedName>
        <fullName evidence="2">SWIM-type domain-containing protein</fullName>
    </recommendedName>
</protein>
<organism evidence="3 4">
    <name type="scientific">Macrosiphum euphorbiae</name>
    <name type="common">potato aphid</name>
    <dbReference type="NCBI Taxonomy" id="13131"/>
    <lineage>
        <taxon>Eukaryota</taxon>
        <taxon>Metazoa</taxon>
        <taxon>Ecdysozoa</taxon>
        <taxon>Arthropoda</taxon>
        <taxon>Hexapoda</taxon>
        <taxon>Insecta</taxon>
        <taxon>Pterygota</taxon>
        <taxon>Neoptera</taxon>
        <taxon>Paraneoptera</taxon>
        <taxon>Hemiptera</taxon>
        <taxon>Sternorrhyncha</taxon>
        <taxon>Aphidomorpha</taxon>
        <taxon>Aphidoidea</taxon>
        <taxon>Aphididae</taxon>
        <taxon>Macrosiphini</taxon>
        <taxon>Macrosiphum</taxon>
    </lineage>
</organism>
<evidence type="ECO:0000256" key="1">
    <source>
        <dbReference type="PROSITE-ProRule" id="PRU00325"/>
    </source>
</evidence>
<name>A0AAV0X7V2_9HEMI</name>
<dbReference type="PANTHER" id="PTHR35385">
    <property type="entry name" value="PROTEIN B, PUTATIVE-RELATED-RELATED"/>
    <property type="match status" value="1"/>
</dbReference>
<dbReference type="InterPro" id="IPR007527">
    <property type="entry name" value="Znf_SWIM"/>
</dbReference>
<feature type="domain" description="SWIM-type" evidence="2">
    <location>
        <begin position="170"/>
        <end position="212"/>
    </location>
</feature>
<sequence length="235" mass="26983">MNHQVHKDDRKTLYLLFRVISEASTHELAMASFNSAIGLTSTSSNVINGNNIPLKYPKWIQYVSKYWDRKEIWCMASRNASTHGHHTNNFSEVNVRLFKDIVLSRNKAYNAVALVDFVCTSIEEYYQKRLRNFVNGSNYTARYLYEDQLSKASHIHKEDIEELSDNVILFKIKSENQNLYNEVDGSVGFCTCPKVKMGGFCKHQASVYHHFLQAMPNLPPISVDARYSLAKLAFG</sequence>
<dbReference type="EMBL" id="CARXXK010000003">
    <property type="protein sequence ID" value="CAI6363902.1"/>
    <property type="molecule type" value="Genomic_DNA"/>
</dbReference>
<keyword evidence="1" id="KW-0863">Zinc-finger</keyword>
<dbReference type="PROSITE" id="PS50966">
    <property type="entry name" value="ZF_SWIM"/>
    <property type="match status" value="1"/>
</dbReference>
<keyword evidence="1" id="KW-0862">Zinc</keyword>
<evidence type="ECO:0000259" key="2">
    <source>
        <dbReference type="PROSITE" id="PS50966"/>
    </source>
</evidence>
<evidence type="ECO:0000313" key="4">
    <source>
        <dbReference type="Proteomes" id="UP001160148"/>
    </source>
</evidence>
<gene>
    <name evidence="3" type="ORF">MEUPH1_LOCUS18790</name>
</gene>
<proteinExistence type="predicted"/>
<evidence type="ECO:0000313" key="3">
    <source>
        <dbReference type="EMBL" id="CAI6363902.1"/>
    </source>
</evidence>
<keyword evidence="4" id="KW-1185">Reference proteome</keyword>
<dbReference type="Proteomes" id="UP001160148">
    <property type="component" value="Unassembled WGS sequence"/>
</dbReference>